<dbReference type="GO" id="GO:0046872">
    <property type="term" value="F:metal ion binding"/>
    <property type="evidence" value="ECO:0007669"/>
    <property type="project" value="UniProtKB-KW"/>
</dbReference>
<dbReference type="InterPro" id="IPR045864">
    <property type="entry name" value="aa-tRNA-synth_II/BPL/LPL"/>
</dbReference>
<dbReference type="InterPro" id="IPR018163">
    <property type="entry name" value="Thr/Ala-tRNA-synth_IIc_edit"/>
</dbReference>
<dbReference type="SUPFAM" id="SSF55186">
    <property type="entry name" value="ThrRS/AlaRS common domain"/>
    <property type="match status" value="1"/>
</dbReference>
<dbReference type="PRINTS" id="PR01047">
    <property type="entry name" value="TRNASYNTHTHR"/>
</dbReference>
<dbReference type="PANTHER" id="PTHR11451">
    <property type="entry name" value="THREONINE-TRNA LIGASE"/>
    <property type="match status" value="1"/>
</dbReference>
<evidence type="ECO:0000256" key="7">
    <source>
        <dbReference type="ARBA" id="ARBA00022833"/>
    </source>
</evidence>
<dbReference type="InterPro" id="IPR006195">
    <property type="entry name" value="aa-tRNA-synth_II"/>
</dbReference>
<evidence type="ECO:0000256" key="12">
    <source>
        <dbReference type="ARBA" id="ARBA00049515"/>
    </source>
</evidence>
<dbReference type="Pfam" id="PF07973">
    <property type="entry name" value="tRNA_SAD"/>
    <property type="match status" value="1"/>
</dbReference>
<comment type="caution">
    <text evidence="15">The sequence shown here is derived from an EMBL/GenBank/DDBJ whole genome shotgun (WGS) entry which is preliminary data.</text>
</comment>
<keyword evidence="5" id="KW-0479">Metal-binding</keyword>
<dbReference type="Gene3D" id="3.30.54.20">
    <property type="match status" value="1"/>
</dbReference>
<evidence type="ECO:0000256" key="6">
    <source>
        <dbReference type="ARBA" id="ARBA00022741"/>
    </source>
</evidence>
<dbReference type="Pfam" id="PF00587">
    <property type="entry name" value="tRNA-synt_2b"/>
    <property type="match status" value="1"/>
</dbReference>
<evidence type="ECO:0000256" key="10">
    <source>
        <dbReference type="ARBA" id="ARBA00022917"/>
    </source>
</evidence>
<dbReference type="PANTHER" id="PTHR11451:SF44">
    <property type="entry name" value="THREONINE--TRNA LIGASE, CHLOROPLASTIC_MITOCHONDRIAL 2"/>
    <property type="match status" value="1"/>
</dbReference>
<evidence type="ECO:0000313" key="15">
    <source>
        <dbReference type="EMBL" id="OGF35358.1"/>
    </source>
</evidence>
<keyword evidence="10" id="KW-0648">Protein biosynthesis</keyword>
<evidence type="ECO:0000256" key="4">
    <source>
        <dbReference type="ARBA" id="ARBA00022598"/>
    </source>
</evidence>
<dbReference type="EMBL" id="MFGM01000052">
    <property type="protein sequence ID" value="OGF35358.1"/>
    <property type="molecule type" value="Genomic_DNA"/>
</dbReference>
<dbReference type="GO" id="GO:0006435">
    <property type="term" value="P:threonyl-tRNA aminoacylation"/>
    <property type="evidence" value="ECO:0007669"/>
    <property type="project" value="UniProtKB-UniRule"/>
</dbReference>
<dbReference type="FunFam" id="3.30.930.10:FF:000002">
    <property type="entry name" value="Threonine--tRNA ligase"/>
    <property type="match status" value="1"/>
</dbReference>
<keyword evidence="9" id="KW-0694">RNA-binding</keyword>
<sequence>MAQAVLKLYPNVKLTIGPPVDNGFYYDFDFGEEKLASADLKRIEKEMFHIVNADQPFEQYFLSGEEAKRKLANNPYKLELIDELAAAGETKISFYKNLDRKGEVAFEDMCRGSHAASTKETGAFKLHKLAGAYWRGSEKNKMLTRIYGLAFETKEALDDYMKMIEEAEKRDHRVIGKDLFILDPLVGLGLAMWKPKGAMLWHIIENFWHDAHLKNGYDLVRSPHIGARGLWETSGHWNFYNESMYPALEISKSLKEAQDGAVVDRPKEEYLLKPMNCPFHVRLYKSQMWSYKNLPLRWAECGTVYRYEKSGELSGLTRVRGFTQDDAHIICTRDQVKEELARVVDFITFIFTTFGFKDYKVFLSLRDPNNKAKYAGNDAGWDFTQKVLEEVAVEKKLDFVTDIGEAA</sequence>
<keyword evidence="4 15" id="KW-0436">Ligase</keyword>
<dbReference type="EC" id="6.1.1.3" evidence="2 13"/>
<dbReference type="GO" id="GO:0000049">
    <property type="term" value="F:tRNA binding"/>
    <property type="evidence" value="ECO:0007669"/>
    <property type="project" value="UniProtKB-KW"/>
</dbReference>
<gene>
    <name evidence="15" type="ORF">A2482_05360</name>
</gene>
<keyword evidence="8" id="KW-0067">ATP-binding</keyword>
<dbReference type="Gene3D" id="3.30.980.10">
    <property type="entry name" value="Threonyl-trna Synthetase, Chain A, domain 2"/>
    <property type="match status" value="1"/>
</dbReference>
<comment type="catalytic activity">
    <reaction evidence="12">
        <text>tRNA(Thr) + L-threonine + ATP = L-threonyl-tRNA(Thr) + AMP + diphosphate + H(+)</text>
        <dbReference type="Rhea" id="RHEA:24624"/>
        <dbReference type="Rhea" id="RHEA-COMP:9670"/>
        <dbReference type="Rhea" id="RHEA-COMP:9704"/>
        <dbReference type="ChEBI" id="CHEBI:15378"/>
        <dbReference type="ChEBI" id="CHEBI:30616"/>
        <dbReference type="ChEBI" id="CHEBI:33019"/>
        <dbReference type="ChEBI" id="CHEBI:57926"/>
        <dbReference type="ChEBI" id="CHEBI:78442"/>
        <dbReference type="ChEBI" id="CHEBI:78534"/>
        <dbReference type="ChEBI" id="CHEBI:456215"/>
        <dbReference type="EC" id="6.1.1.3"/>
    </reaction>
</comment>
<keyword evidence="7" id="KW-0862">Zinc</keyword>
<dbReference type="AlphaFoldDB" id="A0A1F5T8S2"/>
<feature type="domain" description="Aminoacyl-transfer RNA synthetases class-II family profile" evidence="14">
    <location>
        <begin position="159"/>
        <end position="383"/>
    </location>
</feature>
<dbReference type="NCBIfam" id="TIGR00418">
    <property type="entry name" value="thrS"/>
    <property type="match status" value="1"/>
</dbReference>
<proteinExistence type="inferred from homology"/>
<dbReference type="GO" id="GO:0005737">
    <property type="term" value="C:cytoplasm"/>
    <property type="evidence" value="ECO:0007669"/>
    <property type="project" value="UniProtKB-UniRule"/>
</dbReference>
<evidence type="ECO:0000256" key="11">
    <source>
        <dbReference type="ARBA" id="ARBA00023146"/>
    </source>
</evidence>
<dbReference type="SUPFAM" id="SSF55681">
    <property type="entry name" value="Class II aaRS and biotin synthetases"/>
    <property type="match status" value="1"/>
</dbReference>
<dbReference type="GO" id="GO:0004829">
    <property type="term" value="F:threonine-tRNA ligase activity"/>
    <property type="evidence" value="ECO:0007669"/>
    <property type="project" value="UniProtKB-UniRule"/>
</dbReference>
<reference evidence="15 16" key="1">
    <citation type="journal article" date="2016" name="Nat. Commun.">
        <title>Thousands of microbial genomes shed light on interconnected biogeochemical processes in an aquifer system.</title>
        <authorList>
            <person name="Anantharaman K."/>
            <person name="Brown C.T."/>
            <person name="Hug L.A."/>
            <person name="Sharon I."/>
            <person name="Castelle C.J."/>
            <person name="Probst A.J."/>
            <person name="Thomas B.C."/>
            <person name="Singh A."/>
            <person name="Wilkins M.J."/>
            <person name="Karaoz U."/>
            <person name="Brodie E.L."/>
            <person name="Williams K.H."/>
            <person name="Hubbard S.S."/>
            <person name="Banfield J.F."/>
        </authorList>
    </citation>
    <scope>NUCLEOTIDE SEQUENCE [LARGE SCALE GENOMIC DNA]</scope>
</reference>
<evidence type="ECO:0000256" key="8">
    <source>
        <dbReference type="ARBA" id="ARBA00022840"/>
    </source>
</evidence>
<evidence type="ECO:0000313" key="16">
    <source>
        <dbReference type="Proteomes" id="UP000178656"/>
    </source>
</evidence>
<dbReference type="InterPro" id="IPR002314">
    <property type="entry name" value="aa-tRNA-synt_IIb"/>
</dbReference>
<accession>A0A1F5T8S2</accession>
<evidence type="ECO:0000259" key="14">
    <source>
        <dbReference type="PROSITE" id="PS50862"/>
    </source>
</evidence>
<dbReference type="InterPro" id="IPR012947">
    <property type="entry name" value="tRNA_SAD"/>
</dbReference>
<dbReference type="GO" id="GO:0005524">
    <property type="term" value="F:ATP binding"/>
    <property type="evidence" value="ECO:0007669"/>
    <property type="project" value="UniProtKB-KW"/>
</dbReference>
<evidence type="ECO:0000256" key="1">
    <source>
        <dbReference type="ARBA" id="ARBA00008226"/>
    </source>
</evidence>
<keyword evidence="3" id="KW-0820">tRNA-binding</keyword>
<comment type="similarity">
    <text evidence="1">Belongs to the class-II aminoacyl-tRNA synthetase family.</text>
</comment>
<dbReference type="Gene3D" id="3.30.930.10">
    <property type="entry name" value="Bira Bifunctional Protein, Domain 2"/>
    <property type="match status" value="1"/>
</dbReference>
<evidence type="ECO:0000256" key="9">
    <source>
        <dbReference type="ARBA" id="ARBA00022884"/>
    </source>
</evidence>
<name>A0A1F5T8S2_9BACT</name>
<dbReference type="InterPro" id="IPR002320">
    <property type="entry name" value="Thr-tRNA-ligase_IIa"/>
</dbReference>
<evidence type="ECO:0000256" key="5">
    <source>
        <dbReference type="ARBA" id="ARBA00022723"/>
    </source>
</evidence>
<keyword evidence="6" id="KW-0547">Nucleotide-binding</keyword>
<dbReference type="Proteomes" id="UP000178656">
    <property type="component" value="Unassembled WGS sequence"/>
</dbReference>
<dbReference type="SMART" id="SM00863">
    <property type="entry name" value="tRNA_SAD"/>
    <property type="match status" value="1"/>
</dbReference>
<keyword evidence="11" id="KW-0030">Aminoacyl-tRNA synthetase</keyword>
<dbReference type="PROSITE" id="PS50862">
    <property type="entry name" value="AA_TRNA_LIGASE_II"/>
    <property type="match status" value="1"/>
</dbReference>
<organism evidence="15 16">
    <name type="scientific">Candidatus Falkowbacteria bacterium RIFOXYC2_FULL_48_21</name>
    <dbReference type="NCBI Taxonomy" id="1798005"/>
    <lineage>
        <taxon>Bacteria</taxon>
        <taxon>Candidatus Falkowiibacteriota</taxon>
    </lineage>
</organism>
<evidence type="ECO:0000256" key="13">
    <source>
        <dbReference type="NCBIfam" id="TIGR00418"/>
    </source>
</evidence>
<protein>
    <recommendedName>
        <fullName evidence="2 13">Threonine--tRNA ligase</fullName>
        <ecNumber evidence="2 13">6.1.1.3</ecNumber>
    </recommendedName>
</protein>
<feature type="non-terminal residue" evidence="15">
    <location>
        <position position="407"/>
    </location>
</feature>
<evidence type="ECO:0000256" key="3">
    <source>
        <dbReference type="ARBA" id="ARBA00022555"/>
    </source>
</evidence>
<evidence type="ECO:0000256" key="2">
    <source>
        <dbReference type="ARBA" id="ARBA00013163"/>
    </source>
</evidence>